<dbReference type="SUPFAM" id="SSF48208">
    <property type="entry name" value="Six-hairpin glycosidases"/>
    <property type="match status" value="1"/>
</dbReference>
<evidence type="ECO:0000256" key="3">
    <source>
        <dbReference type="ARBA" id="ARBA00019905"/>
    </source>
</evidence>
<evidence type="ECO:0000256" key="2">
    <source>
        <dbReference type="ARBA" id="ARBA00012757"/>
    </source>
</evidence>
<evidence type="ECO:0000313" key="5">
    <source>
        <dbReference type="Proteomes" id="UP000887565"/>
    </source>
</evidence>
<dbReference type="EC" id="3.2.1.28" evidence="2"/>
<comment type="similarity">
    <text evidence="1">Belongs to the glycosyl hydrolase 37 family.</text>
</comment>
<evidence type="ECO:0000256" key="1">
    <source>
        <dbReference type="ARBA" id="ARBA00005615"/>
    </source>
</evidence>
<name>A0A915KE15_ROMCU</name>
<sequence>MTLFNDIGRVILLFLGFFDTPDLDNRAKLIKICMSTTVLGESIQKEEVAGAQAFRQIYCEGPILKAIQEAGLFKDSKHFVDMAMKLDPVTTLRRFYEASNSVHLNKDWLKKFVEENFLPPGDELENCFPDDFKKTLRKFEKIADPHYRTWAQHLHSMWPDLCRQ</sequence>
<dbReference type="PANTHER" id="PTHR23403">
    <property type="entry name" value="TREHALASE"/>
    <property type="match status" value="1"/>
</dbReference>
<dbReference type="AlphaFoldDB" id="A0A915KE15"/>
<dbReference type="GO" id="GO:0005993">
    <property type="term" value="P:trehalose catabolic process"/>
    <property type="evidence" value="ECO:0007669"/>
    <property type="project" value="TreeGrafter"/>
</dbReference>
<keyword evidence="5" id="KW-1185">Reference proteome</keyword>
<evidence type="ECO:0000256" key="4">
    <source>
        <dbReference type="ARBA" id="ARBA00030473"/>
    </source>
</evidence>
<reference evidence="6" key="1">
    <citation type="submission" date="2022-11" db="UniProtKB">
        <authorList>
            <consortium name="WormBaseParasite"/>
        </authorList>
    </citation>
    <scope>IDENTIFICATION</scope>
</reference>
<protein>
    <recommendedName>
        <fullName evidence="3">Trehalase</fullName>
        <ecNumber evidence="2">3.2.1.28</ecNumber>
    </recommendedName>
    <alternativeName>
        <fullName evidence="4">Alpha,alpha-trehalase</fullName>
    </alternativeName>
</protein>
<dbReference type="Pfam" id="PF01204">
    <property type="entry name" value="Trehalase"/>
    <property type="match status" value="1"/>
</dbReference>
<dbReference type="InterPro" id="IPR008928">
    <property type="entry name" value="6-hairpin_glycosidase_sf"/>
</dbReference>
<dbReference type="WBParaSite" id="nRc.2.0.1.t36620-RA">
    <property type="protein sequence ID" value="nRc.2.0.1.t36620-RA"/>
    <property type="gene ID" value="nRc.2.0.1.g36620"/>
</dbReference>
<accession>A0A915KE15</accession>
<dbReference type="GO" id="GO:0004555">
    <property type="term" value="F:alpha,alpha-trehalase activity"/>
    <property type="evidence" value="ECO:0007669"/>
    <property type="project" value="UniProtKB-EC"/>
</dbReference>
<dbReference type="InterPro" id="IPR001661">
    <property type="entry name" value="Glyco_hydro_37"/>
</dbReference>
<evidence type="ECO:0000313" key="6">
    <source>
        <dbReference type="WBParaSite" id="nRc.2.0.1.t36620-RA"/>
    </source>
</evidence>
<dbReference type="Gene3D" id="1.50.10.10">
    <property type="match status" value="1"/>
</dbReference>
<dbReference type="Proteomes" id="UP000887565">
    <property type="component" value="Unplaced"/>
</dbReference>
<dbReference type="PANTHER" id="PTHR23403:SF12">
    <property type="entry name" value="TREHALASE"/>
    <property type="match status" value="1"/>
</dbReference>
<dbReference type="InterPro" id="IPR012341">
    <property type="entry name" value="6hp_glycosidase-like_sf"/>
</dbReference>
<organism evidence="5 6">
    <name type="scientific">Romanomermis culicivorax</name>
    <name type="common">Nematode worm</name>
    <dbReference type="NCBI Taxonomy" id="13658"/>
    <lineage>
        <taxon>Eukaryota</taxon>
        <taxon>Metazoa</taxon>
        <taxon>Ecdysozoa</taxon>
        <taxon>Nematoda</taxon>
        <taxon>Enoplea</taxon>
        <taxon>Dorylaimia</taxon>
        <taxon>Mermithida</taxon>
        <taxon>Mermithoidea</taxon>
        <taxon>Mermithidae</taxon>
        <taxon>Romanomermis</taxon>
    </lineage>
</organism>
<proteinExistence type="inferred from homology"/>